<sequence length="53" mass="5974">MKLKRLGWRHLLLPTVLYNELDAKDVEALINSGVLLTAVFVAHDLSIKKSKTN</sequence>
<evidence type="ECO:0000313" key="2">
    <source>
        <dbReference type="Proteomes" id="UP000269396"/>
    </source>
</evidence>
<dbReference type="AlphaFoldDB" id="A0A183NL94"/>
<protein>
    <submittedName>
        <fullName evidence="1">Uncharacterized protein</fullName>
    </submittedName>
</protein>
<name>A0A183NL94_9TREM</name>
<evidence type="ECO:0000313" key="1">
    <source>
        <dbReference type="EMBL" id="VDO90200.1"/>
    </source>
</evidence>
<organism evidence="1 2">
    <name type="scientific">Schistosoma mattheei</name>
    <dbReference type="NCBI Taxonomy" id="31246"/>
    <lineage>
        <taxon>Eukaryota</taxon>
        <taxon>Metazoa</taxon>
        <taxon>Spiralia</taxon>
        <taxon>Lophotrochozoa</taxon>
        <taxon>Platyhelminthes</taxon>
        <taxon>Trematoda</taxon>
        <taxon>Digenea</taxon>
        <taxon>Strigeidida</taxon>
        <taxon>Schistosomatoidea</taxon>
        <taxon>Schistosomatidae</taxon>
        <taxon>Schistosoma</taxon>
    </lineage>
</organism>
<dbReference type="Proteomes" id="UP000269396">
    <property type="component" value="Unassembled WGS sequence"/>
</dbReference>
<gene>
    <name evidence="1" type="ORF">SMTD_LOCUS2880</name>
</gene>
<dbReference type="EMBL" id="UZAL01004421">
    <property type="protein sequence ID" value="VDO90200.1"/>
    <property type="molecule type" value="Genomic_DNA"/>
</dbReference>
<accession>A0A183NL94</accession>
<keyword evidence="2" id="KW-1185">Reference proteome</keyword>
<reference evidence="1 2" key="1">
    <citation type="submission" date="2018-11" db="EMBL/GenBank/DDBJ databases">
        <authorList>
            <consortium name="Pathogen Informatics"/>
        </authorList>
    </citation>
    <scope>NUCLEOTIDE SEQUENCE [LARGE SCALE GENOMIC DNA]</scope>
    <source>
        <strain>Denwood</strain>
        <strain evidence="2">Zambia</strain>
    </source>
</reference>
<proteinExistence type="predicted"/>